<dbReference type="Gene3D" id="1.10.760.10">
    <property type="entry name" value="Cytochrome c-like domain"/>
    <property type="match status" value="1"/>
</dbReference>
<dbReference type="PANTHER" id="PTHR30600">
    <property type="entry name" value="CYTOCHROME C PEROXIDASE-RELATED"/>
    <property type="match status" value="1"/>
</dbReference>
<reference evidence="7 8" key="1">
    <citation type="submission" date="2011-08" db="EMBL/GenBank/DDBJ databases">
        <authorList>
            <person name="Weinstock G."/>
            <person name="Sodergren E."/>
            <person name="Clifton S."/>
            <person name="Fulton L."/>
            <person name="Fulton B."/>
            <person name="Courtney L."/>
            <person name="Fronick C."/>
            <person name="Harrison M."/>
            <person name="Strong C."/>
            <person name="Farmer C."/>
            <person name="Delahaunty K."/>
            <person name="Markovic C."/>
            <person name="Hall O."/>
            <person name="Minx P."/>
            <person name="Tomlinson C."/>
            <person name="Mitreva M."/>
            <person name="Hou S."/>
            <person name="Chen J."/>
            <person name="Wollam A."/>
            <person name="Pepin K.H."/>
            <person name="Johnson M."/>
            <person name="Bhonagiri V."/>
            <person name="Zhang X."/>
            <person name="Suruliraj S."/>
            <person name="Warren W."/>
            <person name="Chinwalla A."/>
            <person name="Mardis E.R."/>
            <person name="Wilson R.K."/>
        </authorList>
    </citation>
    <scope>NUCLEOTIDE SEQUENCE [LARGE SCALE GENOMIC DNA]</scope>
    <source>
        <strain evidence="7 8">DSM 18206</strain>
    </source>
</reference>
<name>G6B274_9BACT</name>
<dbReference type="PANTHER" id="PTHR30600:SF4">
    <property type="entry name" value="CYTOCHROME C DOMAIN-CONTAINING PROTEIN"/>
    <property type="match status" value="1"/>
</dbReference>
<dbReference type="SUPFAM" id="SSF46626">
    <property type="entry name" value="Cytochrome c"/>
    <property type="match status" value="1"/>
</dbReference>
<dbReference type="RefSeq" id="WP_007903387.1">
    <property type="nucleotide sequence ID" value="NZ_JH379476.1"/>
</dbReference>
<evidence type="ECO:0000313" key="7">
    <source>
        <dbReference type="EMBL" id="EHJ35161.1"/>
    </source>
</evidence>
<dbReference type="Proteomes" id="UP000004407">
    <property type="component" value="Unassembled WGS sequence"/>
</dbReference>
<feature type="chain" id="PRO_5003485635" description="Cytochrome c domain-containing protein" evidence="5">
    <location>
        <begin position="21"/>
        <end position="586"/>
    </location>
</feature>
<dbReference type="PROSITE" id="PS51007">
    <property type="entry name" value="CYTC"/>
    <property type="match status" value="1"/>
</dbReference>
<evidence type="ECO:0000256" key="2">
    <source>
        <dbReference type="ARBA" id="ARBA00022723"/>
    </source>
</evidence>
<sequence>MKRIYLMGSLAMALSLSLFSCSDENSDPSGEDFKPMESDGKYVGEAVGNFSKEEWYPGGELGTTDNVASGCYEDETPAVTAQGLIDDFNAGEKFFERQFTSANSGFKGLGPASVRRSCLDCHPNYGHGRRMDSYTTSYGNGNGYLLAVYHPVDGANSNDGGYVAEVTGMPQTQATEPFKAPIDESQIKMQWHHVTAMESGLPMKFPDGEAYDLIYPEITIPRSAFRTNPNPYDTGNKAVAVRVESTIGVMGTGLLDAISEDDIKAQYASTANYYKNVAKVANVSEYVNPNFWDASADNFAAGAWYPGTENTGVYADGGNGKPMVKRFTYALTRASLQDGPGANAIWNITNVSRPDRPKLYTTNAWAAAMAEDKEVIEKIKNDPTSPFWASTDDEISKRVNGLLKPGTNQFSNEWHNFEPEMSADHFYEFMVWHRGLAIPRARNLNDARVQQGKKVFMEIGCASCHRPSWKTGSDNYWTPNMIAGKKLPRYANQTIYPYSDMMQHKLYMVNDIHGSWCRTTPLWGRGLAAINGSGVERLHDCRARNEVEAIMWHAYSKNSHAYNSALKFYNLSKADRDAVVMFLRSI</sequence>
<dbReference type="GO" id="GO:0046872">
    <property type="term" value="F:metal ion binding"/>
    <property type="evidence" value="ECO:0007669"/>
    <property type="project" value="UniProtKB-KW"/>
</dbReference>
<dbReference type="GeneID" id="78338360"/>
<keyword evidence="5" id="KW-0732">Signal</keyword>
<accession>G6B274</accession>
<dbReference type="InterPro" id="IPR009056">
    <property type="entry name" value="Cyt_c-like_dom"/>
</dbReference>
<feature type="domain" description="Cytochrome c" evidence="6">
    <location>
        <begin position="447"/>
        <end position="586"/>
    </location>
</feature>
<dbReference type="eggNOG" id="COG3488">
    <property type="taxonomic scope" value="Bacteria"/>
</dbReference>
<dbReference type="EMBL" id="AFZZ01000259">
    <property type="protein sequence ID" value="EHJ35161.1"/>
    <property type="molecule type" value="Genomic_DNA"/>
</dbReference>
<protein>
    <recommendedName>
        <fullName evidence="6">Cytochrome c domain-containing protein</fullName>
    </recommendedName>
</protein>
<evidence type="ECO:0000256" key="1">
    <source>
        <dbReference type="ARBA" id="ARBA00022617"/>
    </source>
</evidence>
<keyword evidence="2 4" id="KW-0479">Metal-binding</keyword>
<evidence type="ECO:0000256" key="3">
    <source>
        <dbReference type="ARBA" id="ARBA00023004"/>
    </source>
</evidence>
<dbReference type="GO" id="GO:0009055">
    <property type="term" value="F:electron transfer activity"/>
    <property type="evidence" value="ECO:0007669"/>
    <property type="project" value="InterPro"/>
</dbReference>
<dbReference type="HOGENOM" id="CLU_033900_1_0_10"/>
<organism evidence="7 8">
    <name type="scientific">Leyella stercorea DSM 18206</name>
    <dbReference type="NCBI Taxonomy" id="1002367"/>
    <lineage>
        <taxon>Bacteria</taxon>
        <taxon>Pseudomonadati</taxon>
        <taxon>Bacteroidota</taxon>
        <taxon>Bacteroidia</taxon>
        <taxon>Bacteroidales</taxon>
        <taxon>Prevotellaceae</taxon>
        <taxon>Leyella</taxon>
    </lineage>
</organism>
<gene>
    <name evidence="7" type="ORF">HMPREF0673_03007</name>
</gene>
<keyword evidence="1 4" id="KW-0349">Heme</keyword>
<evidence type="ECO:0000256" key="4">
    <source>
        <dbReference type="PROSITE-ProRule" id="PRU00433"/>
    </source>
</evidence>
<dbReference type="AlphaFoldDB" id="G6B274"/>
<dbReference type="Pfam" id="PF06537">
    <property type="entry name" value="DHOR"/>
    <property type="match status" value="1"/>
</dbReference>
<dbReference type="PATRIC" id="fig|1002367.3.peg.2435"/>
<dbReference type="InterPro" id="IPR010538">
    <property type="entry name" value="DHOR"/>
</dbReference>
<dbReference type="InterPro" id="IPR036909">
    <property type="entry name" value="Cyt_c-like_dom_sf"/>
</dbReference>
<dbReference type="PROSITE" id="PS51257">
    <property type="entry name" value="PROKAR_LIPOPROTEIN"/>
    <property type="match status" value="1"/>
</dbReference>
<evidence type="ECO:0000313" key="8">
    <source>
        <dbReference type="Proteomes" id="UP000004407"/>
    </source>
</evidence>
<proteinExistence type="predicted"/>
<dbReference type="InterPro" id="IPR051395">
    <property type="entry name" value="Cytochrome_c_Peroxidase/MauG"/>
</dbReference>
<feature type="signal peptide" evidence="5">
    <location>
        <begin position="1"/>
        <end position="20"/>
    </location>
</feature>
<dbReference type="GO" id="GO:0004130">
    <property type="term" value="F:cytochrome-c peroxidase activity"/>
    <property type="evidence" value="ECO:0007669"/>
    <property type="project" value="TreeGrafter"/>
</dbReference>
<evidence type="ECO:0000256" key="5">
    <source>
        <dbReference type="SAM" id="SignalP"/>
    </source>
</evidence>
<dbReference type="GO" id="GO:0020037">
    <property type="term" value="F:heme binding"/>
    <property type="evidence" value="ECO:0007669"/>
    <property type="project" value="InterPro"/>
</dbReference>
<comment type="caution">
    <text evidence="7">The sequence shown here is derived from an EMBL/GenBank/DDBJ whole genome shotgun (WGS) entry which is preliminary data.</text>
</comment>
<keyword evidence="3 4" id="KW-0408">Iron</keyword>
<evidence type="ECO:0000259" key="6">
    <source>
        <dbReference type="PROSITE" id="PS51007"/>
    </source>
</evidence>